<feature type="compositionally biased region" description="Basic and acidic residues" evidence="1">
    <location>
        <begin position="111"/>
        <end position="121"/>
    </location>
</feature>
<keyword evidence="4" id="KW-1185">Reference proteome</keyword>
<dbReference type="VEuPathDB" id="FungiDB:LCOR_07829.1"/>
<dbReference type="PROSITE" id="PS50090">
    <property type="entry name" value="MYB_LIKE"/>
    <property type="match status" value="1"/>
</dbReference>
<dbReference type="STRING" id="1263082.A0A068S4Q3"/>
<comment type="caution">
    <text evidence="3">The sequence shown here is derived from an EMBL/GenBank/DDBJ whole genome shotgun (WGS) entry which is preliminary data.</text>
</comment>
<evidence type="ECO:0000313" key="4">
    <source>
        <dbReference type="Proteomes" id="UP000027586"/>
    </source>
</evidence>
<evidence type="ECO:0000256" key="1">
    <source>
        <dbReference type="SAM" id="MobiDB-lite"/>
    </source>
</evidence>
<gene>
    <name evidence="3" type="ORF">LCOR_07829.1</name>
</gene>
<proteinExistence type="predicted"/>
<feature type="region of interest" description="Disordered" evidence="1">
    <location>
        <begin position="49"/>
        <end position="91"/>
    </location>
</feature>
<feature type="compositionally biased region" description="Polar residues" evidence="1">
    <location>
        <begin position="50"/>
        <end position="59"/>
    </location>
</feature>
<protein>
    <recommendedName>
        <fullName evidence="2">Myb-like domain-containing protein</fullName>
    </recommendedName>
</protein>
<dbReference type="InterPro" id="IPR001005">
    <property type="entry name" value="SANT/Myb"/>
</dbReference>
<dbReference type="EMBL" id="CBTN010000041">
    <property type="protein sequence ID" value="CDH56822.1"/>
    <property type="molecule type" value="Genomic_DNA"/>
</dbReference>
<accession>A0A068S4Q3</accession>
<reference evidence="3" key="1">
    <citation type="submission" date="2013-08" db="EMBL/GenBank/DDBJ databases">
        <title>Gene expansion shapes genome architecture in the human pathogen Lichtheimia corymbifera: an evolutionary genomics analysis in the ancient terrestrial Mucorales (Mucoromycotina).</title>
        <authorList>
            <person name="Schwartze V.U."/>
            <person name="Winter S."/>
            <person name="Shelest E."/>
            <person name="Marcet-Houben M."/>
            <person name="Horn F."/>
            <person name="Wehner S."/>
            <person name="Hoffmann K."/>
            <person name="Riege K."/>
            <person name="Sammeth M."/>
            <person name="Nowrousian M."/>
            <person name="Valiante V."/>
            <person name="Linde J."/>
            <person name="Jacobsen I.D."/>
            <person name="Marz M."/>
            <person name="Brakhage A.A."/>
            <person name="Gabaldon T."/>
            <person name="Bocker S."/>
            <person name="Voigt K."/>
        </authorList>
    </citation>
    <scope>NUCLEOTIDE SEQUENCE [LARGE SCALE GENOMIC DNA]</scope>
    <source>
        <strain evidence="3">FSU 9682</strain>
    </source>
</reference>
<evidence type="ECO:0000259" key="2">
    <source>
        <dbReference type="PROSITE" id="PS50090"/>
    </source>
</evidence>
<sequence length="177" mass="20391">MKPEPTESECWLVIGAHQAGATEGRCAEIAGLPRSAAHKIISNFKKLGSPQASTVNSASVFMPSHKRRRNDYDYQDSPSPGPRKRGRPRKVIYATEGLIRDTISRNHNKKAHDNDPSNNEWTEHDDRLLLSHVLGVPQNFKWKELETIFEQKHLSKICRDRWTLLRKEMLKDIEKNR</sequence>
<dbReference type="AlphaFoldDB" id="A0A068S4Q3"/>
<organism evidence="3 4">
    <name type="scientific">Lichtheimia corymbifera JMRC:FSU:9682</name>
    <dbReference type="NCBI Taxonomy" id="1263082"/>
    <lineage>
        <taxon>Eukaryota</taxon>
        <taxon>Fungi</taxon>
        <taxon>Fungi incertae sedis</taxon>
        <taxon>Mucoromycota</taxon>
        <taxon>Mucoromycotina</taxon>
        <taxon>Mucoromycetes</taxon>
        <taxon>Mucorales</taxon>
        <taxon>Lichtheimiaceae</taxon>
        <taxon>Lichtheimia</taxon>
    </lineage>
</organism>
<name>A0A068S4Q3_9FUNG</name>
<dbReference type="Proteomes" id="UP000027586">
    <property type="component" value="Unassembled WGS sequence"/>
</dbReference>
<feature type="domain" description="Myb-like" evidence="2">
    <location>
        <begin position="113"/>
        <end position="166"/>
    </location>
</feature>
<feature type="region of interest" description="Disordered" evidence="1">
    <location>
        <begin position="102"/>
        <end position="121"/>
    </location>
</feature>
<evidence type="ECO:0000313" key="3">
    <source>
        <dbReference type="EMBL" id="CDH56822.1"/>
    </source>
</evidence>
<dbReference type="OrthoDB" id="2230048at2759"/>